<gene>
    <name evidence="2" type="ORF">Q75_16465</name>
</gene>
<feature type="transmembrane region" description="Helical" evidence="1">
    <location>
        <begin position="12"/>
        <end position="33"/>
    </location>
</feature>
<evidence type="ECO:0000256" key="1">
    <source>
        <dbReference type="SAM" id="Phobius"/>
    </source>
</evidence>
<dbReference type="AlphaFoldDB" id="A0A147K4E1"/>
<proteinExistence type="predicted"/>
<dbReference type="OrthoDB" id="282886at2"/>
<dbReference type="EMBL" id="LDYG01000053">
    <property type="protein sequence ID" value="KUP04177.1"/>
    <property type="molecule type" value="Genomic_DNA"/>
</dbReference>
<dbReference type="Gene3D" id="2.40.50.660">
    <property type="match status" value="1"/>
</dbReference>
<evidence type="ECO:0000313" key="2">
    <source>
        <dbReference type="EMBL" id="KUP04177.1"/>
    </source>
</evidence>
<name>A0A147K4E1_9BACI</name>
<keyword evidence="3" id="KW-1185">Reference proteome</keyword>
<dbReference type="Proteomes" id="UP000074108">
    <property type="component" value="Unassembled WGS sequence"/>
</dbReference>
<dbReference type="STRING" id="1150625.Q75_16465"/>
<dbReference type="PATRIC" id="fig|1150625.3.peg.3456"/>
<protein>
    <recommendedName>
        <fullName evidence="4">DUF2500 domain-containing protein</fullName>
    </recommendedName>
</protein>
<dbReference type="RefSeq" id="WP_059352016.1">
    <property type="nucleotide sequence ID" value="NZ_LDYG01000053.1"/>
</dbReference>
<reference evidence="2 3" key="1">
    <citation type="journal article" date="2016" name="Front. Microbiol.">
        <title>Microevolution Analysis of Bacillus coahuilensis Unveils Differences in Phosphorus Acquisition Strategies and Their Regulation.</title>
        <authorList>
            <person name="Gomez-Lunar Z."/>
            <person name="Hernandez-Gonzalez I."/>
            <person name="Rodriguez-Torres M.D."/>
            <person name="Souza V."/>
            <person name="Olmedo-Alvarez G."/>
        </authorList>
    </citation>
    <scope>NUCLEOTIDE SEQUENCE [LARGE SCALE GENOMIC DNA]</scope>
    <source>
        <strain evidence="3">p1.1.43</strain>
    </source>
</reference>
<evidence type="ECO:0000313" key="3">
    <source>
        <dbReference type="Proteomes" id="UP000074108"/>
    </source>
</evidence>
<sequence>MHDPAGDVMFTMVPIFIGIIFVIVIGSIIIGGAKGISEWDNNNQSPKLSTKGRVVSKRTEVRGGGETRAYNEYYITFEVQSGDRMEFKLKGEEYGMLAEGDEGEIHFQGSRYLGFTRYV</sequence>
<dbReference type="InterPro" id="IPR019635">
    <property type="entry name" value="DUF2500"/>
</dbReference>
<keyword evidence="1" id="KW-1133">Transmembrane helix</keyword>
<dbReference type="Pfam" id="PF10694">
    <property type="entry name" value="DUF2500"/>
    <property type="match status" value="1"/>
</dbReference>
<keyword evidence="1" id="KW-0472">Membrane</keyword>
<evidence type="ECO:0008006" key="4">
    <source>
        <dbReference type="Google" id="ProtNLM"/>
    </source>
</evidence>
<keyword evidence="1" id="KW-0812">Transmembrane</keyword>
<comment type="caution">
    <text evidence="2">The sequence shown here is derived from an EMBL/GenBank/DDBJ whole genome shotgun (WGS) entry which is preliminary data.</text>
</comment>
<accession>A0A147K4E1</accession>
<organism evidence="2 3">
    <name type="scientific">Bacillus coahuilensis p1.1.43</name>
    <dbReference type="NCBI Taxonomy" id="1150625"/>
    <lineage>
        <taxon>Bacteria</taxon>
        <taxon>Bacillati</taxon>
        <taxon>Bacillota</taxon>
        <taxon>Bacilli</taxon>
        <taxon>Bacillales</taxon>
        <taxon>Bacillaceae</taxon>
        <taxon>Bacillus</taxon>
    </lineage>
</organism>